<sequence length="291" mass="32883">MRFFIAHLWSFSHIKGLKVRKAPGEGQITNKVLKLLSSKALNAGVPQGSVLLPTLFVLYINELLEIISNPIYSFADNSTLISCMEPGKPLSSQGTVRCCQQHVSQINVDIKTIIERGLVNKVQFNVQKTQATTLAKKSHIGLPTVEMEGHPIVESLSVKLLRININNNMSWHDHVVSIAKTASQKLGVWFRCRKLYTPELLYKAQIRPSLKYCSHHSLKLPDTIQKRAIRLIDTPNLTKDLHGLEHRRRVADLSLFYRLKDEVPLCAMWQIVHNEVQSAETPEGGVWKGQN</sequence>
<evidence type="ECO:0000313" key="2">
    <source>
        <dbReference type="Proteomes" id="UP000410492"/>
    </source>
</evidence>
<keyword evidence="2" id="KW-1185">Reference proteome</keyword>
<organism evidence="1 2">
    <name type="scientific">Callosobruchus maculatus</name>
    <name type="common">Southern cowpea weevil</name>
    <name type="synonym">Pulse bruchid</name>
    <dbReference type="NCBI Taxonomy" id="64391"/>
    <lineage>
        <taxon>Eukaryota</taxon>
        <taxon>Metazoa</taxon>
        <taxon>Ecdysozoa</taxon>
        <taxon>Arthropoda</taxon>
        <taxon>Hexapoda</taxon>
        <taxon>Insecta</taxon>
        <taxon>Pterygota</taxon>
        <taxon>Neoptera</taxon>
        <taxon>Endopterygota</taxon>
        <taxon>Coleoptera</taxon>
        <taxon>Polyphaga</taxon>
        <taxon>Cucujiformia</taxon>
        <taxon>Chrysomeloidea</taxon>
        <taxon>Chrysomelidae</taxon>
        <taxon>Bruchinae</taxon>
        <taxon>Bruchini</taxon>
        <taxon>Callosobruchus</taxon>
    </lineage>
</organism>
<dbReference type="OrthoDB" id="7480422at2759"/>
<name>A0A653DL57_CALMS</name>
<dbReference type="Proteomes" id="UP000410492">
    <property type="component" value="Unassembled WGS sequence"/>
</dbReference>
<accession>A0A653DL57</accession>
<protein>
    <submittedName>
        <fullName evidence="1">Uncharacterized protein</fullName>
    </submittedName>
</protein>
<dbReference type="EMBL" id="CAACVG010012823">
    <property type="protein sequence ID" value="VEN60935.1"/>
    <property type="molecule type" value="Genomic_DNA"/>
</dbReference>
<dbReference type="AlphaFoldDB" id="A0A653DL57"/>
<gene>
    <name evidence="1" type="ORF">CALMAC_LOCUS18479</name>
</gene>
<proteinExistence type="predicted"/>
<reference evidence="1 2" key="1">
    <citation type="submission" date="2019-01" db="EMBL/GenBank/DDBJ databases">
        <authorList>
            <person name="Sayadi A."/>
        </authorList>
    </citation>
    <scope>NUCLEOTIDE SEQUENCE [LARGE SCALE GENOMIC DNA]</scope>
</reference>
<dbReference type="PANTHER" id="PTHR33332">
    <property type="entry name" value="REVERSE TRANSCRIPTASE DOMAIN-CONTAINING PROTEIN"/>
    <property type="match status" value="1"/>
</dbReference>
<evidence type="ECO:0000313" key="1">
    <source>
        <dbReference type="EMBL" id="VEN60935.1"/>
    </source>
</evidence>